<name>A0ABY8FLR1_9SPHN</name>
<dbReference type="Proteomes" id="UP001215827">
    <property type="component" value="Chromosome"/>
</dbReference>
<keyword evidence="2" id="KW-1185">Reference proteome</keyword>
<dbReference type="RefSeq" id="WP_278014724.1">
    <property type="nucleotide sequence ID" value="NZ_CP121106.1"/>
</dbReference>
<evidence type="ECO:0000313" key="2">
    <source>
        <dbReference type="Proteomes" id="UP001215827"/>
    </source>
</evidence>
<organism evidence="1 2">
    <name type="scientific">Altererythrobacter arenosus</name>
    <dbReference type="NCBI Taxonomy" id="3032592"/>
    <lineage>
        <taxon>Bacteria</taxon>
        <taxon>Pseudomonadati</taxon>
        <taxon>Pseudomonadota</taxon>
        <taxon>Alphaproteobacteria</taxon>
        <taxon>Sphingomonadales</taxon>
        <taxon>Erythrobacteraceae</taxon>
        <taxon>Altererythrobacter</taxon>
    </lineage>
</organism>
<proteinExistence type="predicted"/>
<evidence type="ECO:0000313" key="1">
    <source>
        <dbReference type="EMBL" id="WFL75956.1"/>
    </source>
</evidence>
<reference evidence="1 2" key="1">
    <citation type="submission" date="2023-03" db="EMBL/GenBank/DDBJ databases">
        <title>Altererythrobacter sp. CAU 1644 isolated from sand.</title>
        <authorList>
            <person name="Kim W."/>
        </authorList>
    </citation>
    <scope>NUCLEOTIDE SEQUENCE [LARGE SCALE GENOMIC DNA]</scope>
    <source>
        <strain evidence="1 2">CAU 1644</strain>
    </source>
</reference>
<dbReference type="EMBL" id="CP121106">
    <property type="protein sequence ID" value="WFL75956.1"/>
    <property type="molecule type" value="Genomic_DNA"/>
</dbReference>
<accession>A0ABY8FLR1</accession>
<gene>
    <name evidence="1" type="ORF">P7228_08015</name>
</gene>
<sequence length="237" mass="25980">MSGREGTVFILTNDAMPGFSRVDYTTGDDLGSKISRVNKSALPVPFRLYFAAKVPDVKLVDRNLHYLFADYCDARDAQFFKINPDMLRAAIELAAISVIQVSDKEQGISAFDRAQMDRLRTAHDNVRFEALNAEAGTELYFSRDRTITCTALGNGLVEFDGTAMSPAEASASAMRAIGFDWAEVSSVDYWLSQGDPAARKARGDVIPPDVDHGMPEVPIVPNDADDSPVMFIRSKSS</sequence>
<protein>
    <submittedName>
        <fullName evidence="1">GIY-YIG nuclease family protein</fullName>
    </submittedName>
</protein>